<dbReference type="GO" id="GO:0003723">
    <property type="term" value="F:RNA binding"/>
    <property type="evidence" value="ECO:0007669"/>
    <property type="project" value="UniProtKB-UniRule"/>
</dbReference>
<keyword evidence="7" id="KW-1185">Reference proteome</keyword>
<dbReference type="InterPro" id="IPR014720">
    <property type="entry name" value="dsRBD_dom"/>
</dbReference>
<accession>A0A6L5BBY8</accession>
<reference evidence="6" key="1">
    <citation type="submission" date="2020-01" db="EMBL/GenBank/DDBJ databases">
        <title>The Celery Genome Sequence Reveals Sequential Paleo-tetraploidization, Resistance Gene Elimination, Karyotype Evolution, and Functional Innovation in Apiales.</title>
        <authorList>
            <person name="Song X."/>
        </authorList>
    </citation>
    <scope>NUCLEOTIDE SEQUENCE</scope>
    <source>
        <tissue evidence="6">Leaf</tissue>
    </source>
</reference>
<dbReference type="SMART" id="SM00358">
    <property type="entry name" value="DSRM"/>
    <property type="match status" value="3"/>
</dbReference>
<dbReference type="SUPFAM" id="SSF54768">
    <property type="entry name" value="dsRNA-binding domain-like"/>
    <property type="match status" value="3"/>
</dbReference>
<evidence type="ECO:0000313" key="6">
    <source>
        <dbReference type="EMBL" id="KAF1002915.1"/>
    </source>
</evidence>
<dbReference type="PANTHER" id="PTHR46031:SF16">
    <property type="entry name" value="DOUBLE-STRANDED RNA-BINDING PROTEIN 4"/>
    <property type="match status" value="1"/>
</dbReference>
<dbReference type="PANTHER" id="PTHR46031">
    <property type="match status" value="1"/>
</dbReference>
<keyword evidence="1" id="KW-0677">Repeat</keyword>
<proteinExistence type="predicted"/>
<name>A0A6L5BBY8_APIGR</name>
<dbReference type="Proteomes" id="UP000593563">
    <property type="component" value="Unassembled WGS sequence"/>
</dbReference>
<protein>
    <recommendedName>
        <fullName evidence="5">DRBM domain-containing protein</fullName>
    </recommendedName>
</protein>
<evidence type="ECO:0000259" key="5">
    <source>
        <dbReference type="PROSITE" id="PS50137"/>
    </source>
</evidence>
<evidence type="ECO:0000256" key="3">
    <source>
        <dbReference type="PROSITE-ProRule" id="PRU00266"/>
    </source>
</evidence>
<evidence type="ECO:0000256" key="4">
    <source>
        <dbReference type="SAM" id="MobiDB-lite"/>
    </source>
</evidence>
<evidence type="ECO:0000313" key="7">
    <source>
        <dbReference type="Proteomes" id="UP000593563"/>
    </source>
</evidence>
<gene>
    <name evidence="6" type="ORF">AG4045_005964</name>
</gene>
<keyword evidence="2 3" id="KW-0694">RNA-binding</keyword>
<dbReference type="AlphaFoldDB" id="A0A6L5BBY8"/>
<dbReference type="EMBL" id="WRXP01000201">
    <property type="protein sequence ID" value="KAF1002915.1"/>
    <property type="molecule type" value="Genomic_DNA"/>
</dbReference>
<comment type="caution">
    <text evidence="6">The sequence shown here is derived from an EMBL/GenBank/DDBJ whole genome shotgun (WGS) entry which is preliminary data.</text>
</comment>
<feature type="domain" description="DRBM" evidence="5">
    <location>
        <begin position="1"/>
        <end position="70"/>
    </location>
</feature>
<dbReference type="Gene3D" id="3.30.160.20">
    <property type="match status" value="3"/>
</dbReference>
<evidence type="ECO:0000256" key="1">
    <source>
        <dbReference type="ARBA" id="ARBA00022737"/>
    </source>
</evidence>
<organism evidence="6 7">
    <name type="scientific">Apium graveolens</name>
    <name type="common">Celery</name>
    <dbReference type="NCBI Taxonomy" id="4045"/>
    <lineage>
        <taxon>Eukaryota</taxon>
        <taxon>Viridiplantae</taxon>
        <taxon>Streptophyta</taxon>
        <taxon>Embryophyta</taxon>
        <taxon>Tracheophyta</taxon>
        <taxon>Spermatophyta</taxon>
        <taxon>Magnoliopsida</taxon>
        <taxon>eudicotyledons</taxon>
        <taxon>Gunneridae</taxon>
        <taxon>Pentapetalae</taxon>
        <taxon>asterids</taxon>
        <taxon>campanulids</taxon>
        <taxon>Apiales</taxon>
        <taxon>Apiaceae</taxon>
        <taxon>Apioideae</taxon>
        <taxon>apioid superclade</taxon>
        <taxon>Apieae</taxon>
        <taxon>Apium</taxon>
    </lineage>
</organism>
<evidence type="ECO:0000256" key="2">
    <source>
        <dbReference type="ARBA" id="ARBA00022884"/>
    </source>
</evidence>
<dbReference type="PROSITE" id="PS50137">
    <property type="entry name" value="DS_RBD"/>
    <property type="match status" value="3"/>
</dbReference>
<feature type="compositionally biased region" description="Polar residues" evidence="4">
    <location>
        <begin position="294"/>
        <end position="309"/>
    </location>
</feature>
<feature type="region of interest" description="Disordered" evidence="4">
    <location>
        <begin position="293"/>
        <end position="337"/>
    </location>
</feature>
<dbReference type="Pfam" id="PF00035">
    <property type="entry name" value="dsrm"/>
    <property type="match status" value="3"/>
</dbReference>
<feature type="domain" description="DRBM" evidence="5">
    <location>
        <begin position="113"/>
        <end position="182"/>
    </location>
</feature>
<sequence>MYKSMLQELCQKKSWTLPVYETVKDGPDHKPVFTATVTVNNSVFESLEQCWSSKEAQNVAARVAFHHFSPSSTGGQEHAISVSSASAINSDTKAAKRGKMEQNGNSLDGLLHTYKNRLQIYAQKHNLVLPAYSGEIVGPPHDRRYKSKVTVDGKSFETPDFFSTLKDAEHGAAKVAFESMSLHLTEEDEVLYKSLLQEYAQKGGLPFPTYATVRSGPSHLPIFVSTVEIGGKFYQGQEGKTKKMAETNAAKAAYICLTCQETQSPNFSVGENSDASSFSLQPDVTGIVEEYVAQETQGTNSKRQRNSTSEDGDGRERDPSAAKSPPQDPIIIPPGQTSVRKLAVYPRAPEMIIPEGATIYPSSDDQWVGVVMTLREEEYEGYNN</sequence>
<feature type="domain" description="DRBM" evidence="5">
    <location>
        <begin position="191"/>
        <end position="259"/>
    </location>
</feature>